<dbReference type="Pfam" id="PF00126">
    <property type="entry name" value="HTH_1"/>
    <property type="match status" value="1"/>
</dbReference>
<dbReference type="InterPro" id="IPR000847">
    <property type="entry name" value="LysR_HTH_N"/>
</dbReference>
<sequence length="316" mass="33653">MITNGLSAFHESSSCSLARVSTGDLTAGELRILVAIAGEGSFTAAAQRLGLTQSAVSHAVRTVERKIGAVLFQRGRSGAQPTEAGATTVRHARRILRLMDTMRQEAGIAAAGGTTGTIRVASFRSAAFHLLPGVLSRFGQRCPRVTVDVSVVPETDAGVPGKVRDGLADVGVTALFPPVDDLVTRQLFEDSYVLAYPTGHPDPRSLPTIHWKARTSAETEAWCARQDWLSANDIRVEDDDVAMSMVRHGLGAAVVPRLTLGSAHPAVAVQELGPDAPIRRIGYVTTPEMLNSAAVRGLIAELRAQRTTEHRPSVSR</sequence>
<dbReference type="InterPro" id="IPR036388">
    <property type="entry name" value="WH-like_DNA-bd_sf"/>
</dbReference>
<dbReference type="InterPro" id="IPR036390">
    <property type="entry name" value="WH_DNA-bd_sf"/>
</dbReference>
<evidence type="ECO:0000256" key="2">
    <source>
        <dbReference type="ARBA" id="ARBA00023015"/>
    </source>
</evidence>
<keyword evidence="7" id="KW-1185">Reference proteome</keyword>
<dbReference type="Proteomes" id="UP001500253">
    <property type="component" value="Unassembled WGS sequence"/>
</dbReference>
<comment type="caution">
    <text evidence="6">The sequence shown here is derived from an EMBL/GenBank/DDBJ whole genome shotgun (WGS) entry which is preliminary data.</text>
</comment>
<accession>A0ABN3FCC6</accession>
<comment type="similarity">
    <text evidence="1">Belongs to the LysR transcriptional regulatory family.</text>
</comment>
<name>A0ABN3FCC6_9ACTN</name>
<evidence type="ECO:0000313" key="7">
    <source>
        <dbReference type="Proteomes" id="UP001500253"/>
    </source>
</evidence>
<organism evidence="6 7">
    <name type="scientific">Streptomyces cuspidosporus</name>
    <dbReference type="NCBI Taxonomy" id="66882"/>
    <lineage>
        <taxon>Bacteria</taxon>
        <taxon>Bacillati</taxon>
        <taxon>Actinomycetota</taxon>
        <taxon>Actinomycetes</taxon>
        <taxon>Kitasatosporales</taxon>
        <taxon>Streptomycetaceae</taxon>
        <taxon>Streptomyces</taxon>
    </lineage>
</organism>
<dbReference type="Gene3D" id="3.40.190.10">
    <property type="entry name" value="Periplasmic binding protein-like II"/>
    <property type="match status" value="2"/>
</dbReference>
<dbReference type="PANTHER" id="PTHR30419:SF8">
    <property type="entry name" value="NITROGEN ASSIMILATION TRANSCRIPTIONAL ACTIVATOR-RELATED"/>
    <property type="match status" value="1"/>
</dbReference>
<proteinExistence type="inferred from homology"/>
<dbReference type="Gene3D" id="1.10.10.10">
    <property type="entry name" value="Winged helix-like DNA-binding domain superfamily/Winged helix DNA-binding domain"/>
    <property type="match status" value="1"/>
</dbReference>
<dbReference type="InterPro" id="IPR005119">
    <property type="entry name" value="LysR_subst-bd"/>
</dbReference>
<dbReference type="InterPro" id="IPR050950">
    <property type="entry name" value="HTH-type_LysR_regulators"/>
</dbReference>
<dbReference type="PANTHER" id="PTHR30419">
    <property type="entry name" value="HTH-TYPE TRANSCRIPTIONAL REGULATOR YBHD"/>
    <property type="match status" value="1"/>
</dbReference>
<evidence type="ECO:0000259" key="5">
    <source>
        <dbReference type="PROSITE" id="PS50931"/>
    </source>
</evidence>
<dbReference type="SUPFAM" id="SSF46785">
    <property type="entry name" value="Winged helix' DNA-binding domain"/>
    <property type="match status" value="1"/>
</dbReference>
<dbReference type="RefSeq" id="WP_346172910.1">
    <property type="nucleotide sequence ID" value="NZ_BAAASD010000002.1"/>
</dbReference>
<dbReference type="PROSITE" id="PS50931">
    <property type="entry name" value="HTH_LYSR"/>
    <property type="match status" value="1"/>
</dbReference>
<feature type="domain" description="HTH lysR-type" evidence="5">
    <location>
        <begin position="25"/>
        <end position="82"/>
    </location>
</feature>
<dbReference type="SUPFAM" id="SSF53850">
    <property type="entry name" value="Periplasmic binding protein-like II"/>
    <property type="match status" value="1"/>
</dbReference>
<keyword evidence="3" id="KW-0238">DNA-binding</keyword>
<dbReference type="Pfam" id="PF03466">
    <property type="entry name" value="LysR_substrate"/>
    <property type="match status" value="1"/>
</dbReference>
<evidence type="ECO:0000313" key="6">
    <source>
        <dbReference type="EMBL" id="GAA2327068.1"/>
    </source>
</evidence>
<reference evidence="6 7" key="1">
    <citation type="journal article" date="2019" name="Int. J. Syst. Evol. Microbiol.">
        <title>The Global Catalogue of Microorganisms (GCM) 10K type strain sequencing project: providing services to taxonomists for standard genome sequencing and annotation.</title>
        <authorList>
            <consortium name="The Broad Institute Genomics Platform"/>
            <consortium name="The Broad Institute Genome Sequencing Center for Infectious Disease"/>
            <person name="Wu L."/>
            <person name="Ma J."/>
        </authorList>
    </citation>
    <scope>NUCLEOTIDE SEQUENCE [LARGE SCALE GENOMIC DNA]</scope>
    <source>
        <strain evidence="6 7">JCM 4316</strain>
    </source>
</reference>
<dbReference type="PRINTS" id="PR00039">
    <property type="entry name" value="HTHLYSR"/>
</dbReference>
<dbReference type="CDD" id="cd05466">
    <property type="entry name" value="PBP2_LTTR_substrate"/>
    <property type="match status" value="1"/>
</dbReference>
<evidence type="ECO:0000256" key="1">
    <source>
        <dbReference type="ARBA" id="ARBA00009437"/>
    </source>
</evidence>
<keyword evidence="2" id="KW-0805">Transcription regulation</keyword>
<evidence type="ECO:0000256" key="3">
    <source>
        <dbReference type="ARBA" id="ARBA00023125"/>
    </source>
</evidence>
<keyword evidence="4" id="KW-0804">Transcription</keyword>
<gene>
    <name evidence="6" type="ORF">GCM10010246_06050</name>
</gene>
<dbReference type="EMBL" id="BAAASD010000002">
    <property type="protein sequence ID" value="GAA2327068.1"/>
    <property type="molecule type" value="Genomic_DNA"/>
</dbReference>
<protein>
    <submittedName>
        <fullName evidence="6">LysR family transcriptional regulator</fullName>
    </submittedName>
</protein>
<evidence type="ECO:0000256" key="4">
    <source>
        <dbReference type="ARBA" id="ARBA00023163"/>
    </source>
</evidence>